<keyword evidence="2" id="KW-1185">Reference proteome</keyword>
<evidence type="ECO:0000313" key="2">
    <source>
        <dbReference type="Proteomes" id="UP000319818"/>
    </source>
</evidence>
<protein>
    <submittedName>
        <fullName evidence="1">Uncharacterized protein</fullName>
    </submittedName>
</protein>
<dbReference type="Proteomes" id="UP000319818">
    <property type="component" value="Unassembled WGS sequence"/>
</dbReference>
<reference evidence="1 2" key="1">
    <citation type="submission" date="2019-06" db="EMBL/GenBank/DDBJ databases">
        <title>Sequencing the genomes of 1000 actinobacteria strains.</title>
        <authorList>
            <person name="Klenk H.-P."/>
        </authorList>
    </citation>
    <scope>NUCLEOTIDE SEQUENCE [LARGE SCALE GENOMIC DNA]</scope>
    <source>
        <strain evidence="1 2">DSM 45511</strain>
    </source>
</reference>
<dbReference type="AlphaFoldDB" id="A0A543GFK3"/>
<comment type="caution">
    <text evidence="1">The sequence shown here is derived from an EMBL/GenBank/DDBJ whole genome shotgun (WGS) entry which is preliminary data.</text>
</comment>
<gene>
    <name evidence="1" type="ORF">FB388_2246</name>
</gene>
<dbReference type="EMBL" id="VFPH01000001">
    <property type="protein sequence ID" value="TQM44860.1"/>
    <property type="molecule type" value="Genomic_DNA"/>
</dbReference>
<organism evidence="1 2">
    <name type="scientific">Pseudonocardia cypriaca</name>
    <dbReference type="NCBI Taxonomy" id="882449"/>
    <lineage>
        <taxon>Bacteria</taxon>
        <taxon>Bacillati</taxon>
        <taxon>Actinomycetota</taxon>
        <taxon>Actinomycetes</taxon>
        <taxon>Pseudonocardiales</taxon>
        <taxon>Pseudonocardiaceae</taxon>
        <taxon>Pseudonocardia</taxon>
    </lineage>
</organism>
<accession>A0A543GFK3</accession>
<evidence type="ECO:0000313" key="1">
    <source>
        <dbReference type="EMBL" id="TQM44860.1"/>
    </source>
</evidence>
<sequence>MPLVAALAGLANSFRMGRLPDPKPSGSSDVVLG</sequence>
<proteinExistence type="predicted"/>
<name>A0A543GFK3_9PSEU</name>